<protein>
    <submittedName>
        <fullName evidence="5">Ribosome biogenesis protein WDR12-like</fullName>
    </submittedName>
</protein>
<evidence type="ECO:0000256" key="2">
    <source>
        <dbReference type="ARBA" id="ARBA00022574"/>
    </source>
</evidence>
<evidence type="ECO:0000256" key="3">
    <source>
        <dbReference type="ARBA" id="ARBA00022737"/>
    </source>
</evidence>
<dbReference type="GO" id="GO:0005634">
    <property type="term" value="C:nucleus"/>
    <property type="evidence" value="ECO:0007669"/>
    <property type="project" value="UniProtKB-SubCell"/>
</dbReference>
<accession>A0A1Q9DJC8</accession>
<dbReference type="Pfam" id="PF08154">
    <property type="entry name" value="NLE"/>
    <property type="match status" value="1"/>
</dbReference>
<dbReference type="AlphaFoldDB" id="A0A1Q9DJC8"/>
<comment type="subcellular location">
    <subcellularLocation>
        <location evidence="1">Nucleus</location>
    </subcellularLocation>
</comment>
<evidence type="ECO:0000313" key="5">
    <source>
        <dbReference type="EMBL" id="OLP95282.1"/>
    </source>
</evidence>
<dbReference type="InterPro" id="IPR012972">
    <property type="entry name" value="NLE"/>
</dbReference>
<evidence type="ECO:0000259" key="4">
    <source>
        <dbReference type="Pfam" id="PF08154"/>
    </source>
</evidence>
<dbReference type="OrthoDB" id="438561at2759"/>
<keyword evidence="6" id="KW-1185">Reference proteome</keyword>
<organism evidence="5 6">
    <name type="scientific">Symbiodinium microadriaticum</name>
    <name type="common">Dinoflagellate</name>
    <name type="synonym">Zooxanthella microadriatica</name>
    <dbReference type="NCBI Taxonomy" id="2951"/>
    <lineage>
        <taxon>Eukaryota</taxon>
        <taxon>Sar</taxon>
        <taxon>Alveolata</taxon>
        <taxon>Dinophyceae</taxon>
        <taxon>Suessiales</taxon>
        <taxon>Symbiodiniaceae</taxon>
        <taxon>Symbiodinium</taxon>
    </lineage>
</organism>
<sequence length="67" mass="7024">MAAAGAGPKPGGGEALVSFVTKLPDAFQVPEEELVVPSNLERYGLSEVVNRLLAREKSTSQLASIAR</sequence>
<evidence type="ECO:0000313" key="6">
    <source>
        <dbReference type="Proteomes" id="UP000186817"/>
    </source>
</evidence>
<gene>
    <name evidence="5" type="ORF">AK812_SmicGene22632</name>
</gene>
<keyword evidence="2" id="KW-0853">WD repeat</keyword>
<evidence type="ECO:0000256" key="1">
    <source>
        <dbReference type="ARBA" id="ARBA00004123"/>
    </source>
</evidence>
<feature type="domain" description="NLE" evidence="4">
    <location>
        <begin position="16"/>
        <end position="57"/>
    </location>
</feature>
<name>A0A1Q9DJC8_SYMMI</name>
<proteinExistence type="predicted"/>
<dbReference type="Proteomes" id="UP000186817">
    <property type="component" value="Unassembled WGS sequence"/>
</dbReference>
<comment type="caution">
    <text evidence="5">The sequence shown here is derived from an EMBL/GenBank/DDBJ whole genome shotgun (WGS) entry which is preliminary data.</text>
</comment>
<dbReference type="EMBL" id="LSRX01000510">
    <property type="protein sequence ID" value="OLP95282.1"/>
    <property type="molecule type" value="Genomic_DNA"/>
</dbReference>
<reference evidence="5 6" key="1">
    <citation type="submission" date="2016-02" db="EMBL/GenBank/DDBJ databases">
        <title>Genome analysis of coral dinoflagellate symbionts highlights evolutionary adaptations to a symbiotic lifestyle.</title>
        <authorList>
            <person name="Aranda M."/>
            <person name="Li Y."/>
            <person name="Liew Y.J."/>
            <person name="Baumgarten S."/>
            <person name="Simakov O."/>
            <person name="Wilson M."/>
            <person name="Piel J."/>
            <person name="Ashoor H."/>
            <person name="Bougouffa S."/>
            <person name="Bajic V.B."/>
            <person name="Ryu T."/>
            <person name="Ravasi T."/>
            <person name="Bayer T."/>
            <person name="Micklem G."/>
            <person name="Kim H."/>
            <person name="Bhak J."/>
            <person name="Lajeunesse T.C."/>
            <person name="Voolstra C.R."/>
        </authorList>
    </citation>
    <scope>NUCLEOTIDE SEQUENCE [LARGE SCALE GENOMIC DNA]</scope>
    <source>
        <strain evidence="5 6">CCMP2467</strain>
    </source>
</reference>
<keyword evidence="3" id="KW-0677">Repeat</keyword>